<organism evidence="1">
    <name type="scientific">marine sediment metagenome</name>
    <dbReference type="NCBI Taxonomy" id="412755"/>
    <lineage>
        <taxon>unclassified sequences</taxon>
        <taxon>metagenomes</taxon>
        <taxon>ecological metagenomes</taxon>
    </lineage>
</organism>
<dbReference type="EMBL" id="LAZR01041941">
    <property type="protein sequence ID" value="KKL10731.1"/>
    <property type="molecule type" value="Genomic_DNA"/>
</dbReference>
<gene>
    <name evidence="1" type="ORF">LCGC14_2552860</name>
</gene>
<dbReference type="AlphaFoldDB" id="A0A0F9CYL6"/>
<proteinExistence type="predicted"/>
<protein>
    <submittedName>
        <fullName evidence="1">Uncharacterized protein</fullName>
    </submittedName>
</protein>
<comment type="caution">
    <text evidence="1">The sequence shown here is derived from an EMBL/GenBank/DDBJ whole genome shotgun (WGS) entry which is preliminary data.</text>
</comment>
<name>A0A0F9CYL6_9ZZZZ</name>
<accession>A0A0F9CYL6</accession>
<feature type="non-terminal residue" evidence="1">
    <location>
        <position position="1"/>
    </location>
</feature>
<sequence>QIPRMMVENKPAQAREWLRFVEGVLWSAGAMSFVEMTSDGASPSILRVSQ</sequence>
<reference evidence="1" key="1">
    <citation type="journal article" date="2015" name="Nature">
        <title>Complex archaea that bridge the gap between prokaryotes and eukaryotes.</title>
        <authorList>
            <person name="Spang A."/>
            <person name="Saw J.H."/>
            <person name="Jorgensen S.L."/>
            <person name="Zaremba-Niedzwiedzka K."/>
            <person name="Martijn J."/>
            <person name="Lind A.E."/>
            <person name="van Eijk R."/>
            <person name="Schleper C."/>
            <person name="Guy L."/>
            <person name="Ettema T.J."/>
        </authorList>
    </citation>
    <scope>NUCLEOTIDE SEQUENCE</scope>
</reference>
<evidence type="ECO:0000313" key="1">
    <source>
        <dbReference type="EMBL" id="KKL10731.1"/>
    </source>
</evidence>